<accession>A0A3S9ZHK7</accession>
<dbReference type="CDD" id="cd00567">
    <property type="entry name" value="ACAD"/>
    <property type="match status" value="1"/>
</dbReference>
<dbReference type="EMBL" id="CP029078">
    <property type="protein sequence ID" value="QCN85900.1"/>
    <property type="molecule type" value="Genomic_DNA"/>
</dbReference>
<name>A0A3S9ZHK7_STRGD</name>
<dbReference type="AlphaFoldDB" id="A0A3S9ZHK7"/>
<dbReference type="KEGG" id="sgd:ELQ87_25680"/>
<dbReference type="Gene3D" id="1.10.540.10">
    <property type="entry name" value="Acyl-CoA dehydrogenase/oxidase, N-terminal domain"/>
    <property type="match status" value="1"/>
</dbReference>
<evidence type="ECO:0000256" key="4">
    <source>
        <dbReference type="ARBA" id="ARBA00022827"/>
    </source>
</evidence>
<feature type="domain" description="Acyl-CoA oxidase/dehydrogenase middle" evidence="7">
    <location>
        <begin position="131"/>
        <end position="227"/>
    </location>
</feature>
<evidence type="ECO:0000256" key="2">
    <source>
        <dbReference type="ARBA" id="ARBA00009347"/>
    </source>
</evidence>
<reference evidence="10 12" key="1">
    <citation type="submission" date="2018-04" db="EMBL/GenBank/DDBJ databases">
        <title>Complete genome sequences of Streptomyces griseoviridis K61 and characterization of antagonistic properties of biological control agents.</title>
        <authorList>
            <person name="Mariita R.M."/>
            <person name="Sello J.K."/>
        </authorList>
    </citation>
    <scope>NUCLEOTIDE SEQUENCE [LARGE SCALE GENOMIC DNA]</scope>
    <source>
        <strain evidence="10 12">K61</strain>
    </source>
</reference>
<evidence type="ECO:0000313" key="12">
    <source>
        <dbReference type="Proteomes" id="UP000501753"/>
    </source>
</evidence>
<evidence type="ECO:0000259" key="8">
    <source>
        <dbReference type="Pfam" id="PF02771"/>
    </source>
</evidence>
<evidence type="ECO:0000313" key="9">
    <source>
        <dbReference type="EMBL" id="AZS87247.1"/>
    </source>
</evidence>
<dbReference type="InterPro" id="IPR013786">
    <property type="entry name" value="AcylCoA_DH/ox_N"/>
</dbReference>
<dbReference type="GO" id="GO:0050660">
    <property type="term" value="F:flavin adenine dinucleotide binding"/>
    <property type="evidence" value="ECO:0007669"/>
    <property type="project" value="InterPro"/>
</dbReference>
<evidence type="ECO:0000256" key="1">
    <source>
        <dbReference type="ARBA" id="ARBA00001974"/>
    </source>
</evidence>
<dbReference type="PANTHER" id="PTHR43884">
    <property type="entry name" value="ACYL-COA DEHYDROGENASE"/>
    <property type="match status" value="1"/>
</dbReference>
<protein>
    <submittedName>
        <fullName evidence="9 10">Acyl-CoA dehydrogenase</fullName>
    </submittedName>
</protein>
<evidence type="ECO:0000256" key="5">
    <source>
        <dbReference type="RuleBase" id="RU362125"/>
    </source>
</evidence>
<dbReference type="SUPFAM" id="SSF47203">
    <property type="entry name" value="Acyl-CoA dehydrogenase C-terminal domain-like"/>
    <property type="match status" value="1"/>
</dbReference>
<dbReference type="InterPro" id="IPR009100">
    <property type="entry name" value="AcylCoA_DH/oxidase_NM_dom_sf"/>
</dbReference>
<dbReference type="InterPro" id="IPR009075">
    <property type="entry name" value="AcylCo_DH/oxidase_C"/>
</dbReference>
<dbReference type="GO" id="GO:0005886">
    <property type="term" value="C:plasma membrane"/>
    <property type="evidence" value="ECO:0007669"/>
    <property type="project" value="TreeGrafter"/>
</dbReference>
<dbReference type="OrthoDB" id="8876745at2"/>
<dbReference type="Pfam" id="PF02771">
    <property type="entry name" value="Acyl-CoA_dh_N"/>
    <property type="match status" value="1"/>
</dbReference>
<dbReference type="Gene3D" id="1.20.140.10">
    <property type="entry name" value="Butyryl-CoA Dehydrogenase, subunit A, domain 3"/>
    <property type="match status" value="1"/>
</dbReference>
<feature type="domain" description="Acyl-CoA dehydrogenase/oxidase N-terminal" evidence="8">
    <location>
        <begin position="14"/>
        <end position="125"/>
    </location>
</feature>
<dbReference type="InterPro" id="IPR037069">
    <property type="entry name" value="AcylCoA_DH/ox_N_sf"/>
</dbReference>
<keyword evidence="5" id="KW-0560">Oxidoreductase</keyword>
<dbReference type="SUPFAM" id="SSF56645">
    <property type="entry name" value="Acyl-CoA dehydrogenase NM domain-like"/>
    <property type="match status" value="1"/>
</dbReference>
<evidence type="ECO:0000313" key="10">
    <source>
        <dbReference type="EMBL" id="QCN85900.1"/>
    </source>
</evidence>
<comment type="similarity">
    <text evidence="2 5">Belongs to the acyl-CoA dehydrogenase family.</text>
</comment>
<evidence type="ECO:0000256" key="3">
    <source>
        <dbReference type="ARBA" id="ARBA00022630"/>
    </source>
</evidence>
<gene>
    <name evidence="10" type="ORF">DDJ31_13585</name>
    <name evidence="9" type="ORF">ELQ87_25680</name>
</gene>
<dbReference type="InterPro" id="IPR036250">
    <property type="entry name" value="AcylCo_DH-like_C"/>
</dbReference>
<dbReference type="InterPro" id="IPR046373">
    <property type="entry name" value="Acyl-CoA_Oxase/DH_mid-dom_sf"/>
</dbReference>
<dbReference type="Pfam" id="PF00441">
    <property type="entry name" value="Acyl-CoA_dh_1"/>
    <property type="match status" value="1"/>
</dbReference>
<keyword evidence="4 5" id="KW-0274">FAD</keyword>
<comment type="cofactor">
    <cofactor evidence="1 5">
        <name>FAD</name>
        <dbReference type="ChEBI" id="CHEBI:57692"/>
    </cofactor>
</comment>
<dbReference type="Proteomes" id="UP000271291">
    <property type="component" value="Chromosome"/>
</dbReference>
<feature type="domain" description="Acyl-CoA dehydrogenase/oxidase C-terminal" evidence="6">
    <location>
        <begin position="239"/>
        <end position="387"/>
    </location>
</feature>
<dbReference type="InterPro" id="IPR006091">
    <property type="entry name" value="Acyl-CoA_Oxase/DH_mid-dom"/>
</dbReference>
<dbReference type="EMBL" id="CP034687">
    <property type="protein sequence ID" value="AZS87247.1"/>
    <property type="molecule type" value="Genomic_DNA"/>
</dbReference>
<keyword evidence="12" id="KW-1185">Reference proteome</keyword>
<dbReference type="Proteomes" id="UP000501753">
    <property type="component" value="Chromosome"/>
</dbReference>
<dbReference type="Pfam" id="PF02770">
    <property type="entry name" value="Acyl-CoA_dh_M"/>
    <property type="match status" value="1"/>
</dbReference>
<keyword evidence="3 5" id="KW-0285">Flavoprotein</keyword>
<dbReference type="PANTHER" id="PTHR43884:SF19">
    <property type="entry name" value="ACYL-COA DEHYDROGENASE FADE4-RELATED"/>
    <property type="match status" value="1"/>
</dbReference>
<sequence>MSVRLPAPPSAHVTPAHMTLWDEVSRVSARHVEPRVARMEAASRKVERKLPQIFGGRRWFGVTIPTEYGGLGAGHVAKTVLIHRLAMASGAAAAILQAGLIPVGAMQLWGTTAQKARWLPQAADGTVLMTIAVTEPEAGGHIGGIETAAERDGDEWVITGEKTHIGNSCLAHLHLVVARTAAPGTRPSEGLTMFLVEHDRPGVSATQPRPRLGLHGFSAGHLTLDRVRVPAENTLGAVGEGLFVAQSSSILYGRPNLAALSLGLHEAVVTTTAEWLSSRPRYGGHLSDLGVVRDRLGQMQARLVQARTLAYHAVHRLDNGHSCDADLISAKYAGHELAAASGRDAMELHGARGLDVDYPLQRLWRDIQHTYPPAGTGEIQRLHLARTSLGTTPIEWSERLAAETSWTRDPVAV</sequence>
<reference evidence="9 11" key="2">
    <citation type="submission" date="2018-12" db="EMBL/GenBank/DDBJ databases">
        <title>Streptomyces griseoviridis F1-27 complete genome.</title>
        <authorList>
            <person name="Mariita R.M."/>
            <person name="Sello J.K."/>
        </authorList>
    </citation>
    <scope>NUCLEOTIDE SEQUENCE [LARGE SCALE GENOMIC DNA]</scope>
    <source>
        <strain evidence="9 11">F1-27</strain>
    </source>
</reference>
<proteinExistence type="inferred from homology"/>
<evidence type="ECO:0000313" key="11">
    <source>
        <dbReference type="Proteomes" id="UP000271291"/>
    </source>
</evidence>
<evidence type="ECO:0000259" key="6">
    <source>
        <dbReference type="Pfam" id="PF00441"/>
    </source>
</evidence>
<dbReference type="RefSeq" id="WP_127180047.1">
    <property type="nucleotide sequence ID" value="NZ_CP029078.1"/>
</dbReference>
<dbReference type="GO" id="GO:0003995">
    <property type="term" value="F:acyl-CoA dehydrogenase activity"/>
    <property type="evidence" value="ECO:0007669"/>
    <property type="project" value="TreeGrafter"/>
</dbReference>
<organism evidence="9 11">
    <name type="scientific">Streptomyces griseoviridis</name>
    <dbReference type="NCBI Taxonomy" id="45398"/>
    <lineage>
        <taxon>Bacteria</taxon>
        <taxon>Bacillati</taxon>
        <taxon>Actinomycetota</taxon>
        <taxon>Actinomycetes</taxon>
        <taxon>Kitasatosporales</taxon>
        <taxon>Streptomycetaceae</taxon>
        <taxon>Streptomyces</taxon>
    </lineage>
</organism>
<dbReference type="Gene3D" id="2.40.110.10">
    <property type="entry name" value="Butyryl-CoA Dehydrogenase, subunit A, domain 2"/>
    <property type="match status" value="1"/>
</dbReference>
<evidence type="ECO:0000259" key="7">
    <source>
        <dbReference type="Pfam" id="PF02770"/>
    </source>
</evidence>